<keyword evidence="5 8" id="KW-0472">Membrane</keyword>
<organism evidence="9 10">
    <name type="scientific">Halogeometricum pallidum JCM 14848</name>
    <dbReference type="NCBI Taxonomy" id="1227487"/>
    <lineage>
        <taxon>Archaea</taxon>
        <taxon>Methanobacteriati</taxon>
        <taxon>Methanobacteriota</taxon>
        <taxon>Stenosarchaea group</taxon>
        <taxon>Halobacteria</taxon>
        <taxon>Halobacteriales</taxon>
        <taxon>Haloferacaceae</taxon>
        <taxon>Halogeometricum</taxon>
    </lineage>
</organism>
<dbReference type="OrthoDB" id="304656at2157"/>
<gene>
    <name evidence="8" type="primary">fluC</name>
    <name evidence="8" type="synonym">crcB</name>
    <name evidence="9" type="ORF">C474_14559</name>
</gene>
<evidence type="ECO:0000256" key="1">
    <source>
        <dbReference type="ARBA" id="ARBA00004651"/>
    </source>
</evidence>
<keyword evidence="10" id="KW-1185">Reference proteome</keyword>
<keyword evidence="8" id="KW-0915">Sodium</keyword>
<keyword evidence="4 8" id="KW-1133">Transmembrane helix</keyword>
<comment type="subcellular location">
    <subcellularLocation>
        <location evidence="1 8">Cell membrane</location>
        <topology evidence="1 8">Multi-pass membrane protein</topology>
    </subcellularLocation>
</comment>
<dbReference type="PANTHER" id="PTHR28259:SF1">
    <property type="entry name" value="FLUORIDE EXPORT PROTEIN 1-RELATED"/>
    <property type="match status" value="1"/>
</dbReference>
<protein>
    <recommendedName>
        <fullName evidence="8">Fluoride-specific ion channel FluC</fullName>
    </recommendedName>
</protein>
<dbReference type="HAMAP" id="MF_00454">
    <property type="entry name" value="FluC"/>
    <property type="match status" value="1"/>
</dbReference>
<dbReference type="GO" id="GO:0005886">
    <property type="term" value="C:plasma membrane"/>
    <property type="evidence" value="ECO:0007669"/>
    <property type="project" value="UniProtKB-SubCell"/>
</dbReference>
<dbReference type="GO" id="GO:0046872">
    <property type="term" value="F:metal ion binding"/>
    <property type="evidence" value="ECO:0007669"/>
    <property type="project" value="UniProtKB-KW"/>
</dbReference>
<dbReference type="Pfam" id="PF02537">
    <property type="entry name" value="CRCB"/>
    <property type="match status" value="1"/>
</dbReference>
<dbReference type="PANTHER" id="PTHR28259">
    <property type="entry name" value="FLUORIDE EXPORT PROTEIN 1-RELATED"/>
    <property type="match status" value="1"/>
</dbReference>
<evidence type="ECO:0000256" key="6">
    <source>
        <dbReference type="ARBA" id="ARBA00035120"/>
    </source>
</evidence>
<comment type="similarity">
    <text evidence="6 8">Belongs to the fluoride channel Fluc/FEX (TC 1.A.43) family.</text>
</comment>
<dbReference type="FunCoup" id="M0CZQ6">
    <property type="interactions" value="2"/>
</dbReference>
<dbReference type="AlphaFoldDB" id="M0CZQ6"/>
<evidence type="ECO:0000256" key="7">
    <source>
        <dbReference type="ARBA" id="ARBA00035585"/>
    </source>
</evidence>
<comment type="activity regulation">
    <text evidence="8">Na(+) is not transported, but it plays an essential structural role and its presence is essential for fluoride channel function.</text>
</comment>
<evidence type="ECO:0000256" key="3">
    <source>
        <dbReference type="ARBA" id="ARBA00022692"/>
    </source>
</evidence>
<keyword evidence="2 8" id="KW-1003">Cell membrane</keyword>
<dbReference type="EMBL" id="AOIV01000036">
    <property type="protein sequence ID" value="ELZ28726.1"/>
    <property type="molecule type" value="Genomic_DNA"/>
</dbReference>
<dbReference type="eggNOG" id="arCOG04701">
    <property type="taxonomic scope" value="Archaea"/>
</dbReference>
<evidence type="ECO:0000256" key="4">
    <source>
        <dbReference type="ARBA" id="ARBA00022989"/>
    </source>
</evidence>
<feature type="binding site" evidence="8">
    <location>
        <position position="73"/>
    </location>
    <ligand>
        <name>Na(+)</name>
        <dbReference type="ChEBI" id="CHEBI:29101"/>
        <note>structural</note>
    </ligand>
</feature>
<proteinExistence type="inferred from homology"/>
<dbReference type="Proteomes" id="UP000011513">
    <property type="component" value="Unassembled WGS sequence"/>
</dbReference>
<comment type="caution">
    <text evidence="9">The sequence shown here is derived from an EMBL/GenBank/DDBJ whole genome shotgun (WGS) entry which is preliminary data.</text>
</comment>
<feature type="binding site" evidence="8">
    <location>
        <position position="70"/>
    </location>
    <ligand>
        <name>Na(+)</name>
        <dbReference type="ChEBI" id="CHEBI:29101"/>
        <note>structural</note>
    </ligand>
</feature>
<comment type="function">
    <text evidence="8">Fluoride-specific ion channel. Important for reducing fluoride concentration in the cell, thus reducing its toxicity.</text>
</comment>
<evidence type="ECO:0000313" key="9">
    <source>
        <dbReference type="EMBL" id="ELZ28726.1"/>
    </source>
</evidence>
<comment type="catalytic activity">
    <reaction evidence="7">
        <text>fluoride(in) = fluoride(out)</text>
        <dbReference type="Rhea" id="RHEA:76159"/>
        <dbReference type="ChEBI" id="CHEBI:17051"/>
    </reaction>
    <physiologicalReaction direction="left-to-right" evidence="7">
        <dbReference type="Rhea" id="RHEA:76160"/>
    </physiologicalReaction>
</comment>
<dbReference type="InParanoid" id="M0CZQ6"/>
<evidence type="ECO:0000256" key="5">
    <source>
        <dbReference type="ARBA" id="ARBA00023136"/>
    </source>
</evidence>
<keyword evidence="8" id="KW-0479">Metal-binding</keyword>
<sequence>MIEFDPAHVVGTGGAIGALLRHYVSQLVDVEEYPTGTFAVNVLGSFALGLITFLGADTTLLLLFGTGVCGSFTTFSSFSFETVRLWETGERGRAIGNAGGNLLGAGLAIGLAWGLVQLLG</sequence>
<dbReference type="GO" id="GO:0062054">
    <property type="term" value="F:fluoride channel activity"/>
    <property type="evidence" value="ECO:0007669"/>
    <property type="project" value="UniProtKB-UniRule"/>
</dbReference>
<reference evidence="9 10" key="1">
    <citation type="journal article" date="2014" name="PLoS Genet.">
        <title>Phylogenetically driven sequencing of extremely halophilic archaea reveals strategies for static and dynamic osmo-response.</title>
        <authorList>
            <person name="Becker E.A."/>
            <person name="Seitzer P.M."/>
            <person name="Tritt A."/>
            <person name="Larsen D."/>
            <person name="Krusor M."/>
            <person name="Yao A.I."/>
            <person name="Wu D."/>
            <person name="Madern D."/>
            <person name="Eisen J.A."/>
            <person name="Darling A.E."/>
            <person name="Facciotti M.T."/>
        </authorList>
    </citation>
    <scope>NUCLEOTIDE SEQUENCE [LARGE SCALE GENOMIC DNA]</scope>
    <source>
        <strain evidence="9 10">JCM 14848</strain>
    </source>
</reference>
<accession>M0CZQ6</accession>
<keyword evidence="3 8" id="KW-0812">Transmembrane</keyword>
<dbReference type="RefSeq" id="WP_008388026.1">
    <property type="nucleotide sequence ID" value="NZ_AOIV01000036.1"/>
</dbReference>
<evidence type="ECO:0000256" key="8">
    <source>
        <dbReference type="HAMAP-Rule" id="MF_00454"/>
    </source>
</evidence>
<keyword evidence="8" id="KW-0406">Ion transport</keyword>
<feature type="transmembrane region" description="Helical" evidence="8">
    <location>
        <begin position="100"/>
        <end position="119"/>
    </location>
</feature>
<evidence type="ECO:0000256" key="2">
    <source>
        <dbReference type="ARBA" id="ARBA00022475"/>
    </source>
</evidence>
<keyword evidence="8" id="KW-0813">Transport</keyword>
<dbReference type="NCBIfam" id="TIGR00494">
    <property type="entry name" value="crcB"/>
    <property type="match status" value="1"/>
</dbReference>
<keyword evidence="8" id="KW-0407">Ion channel</keyword>
<name>M0CZQ6_HALPD</name>
<dbReference type="InterPro" id="IPR003691">
    <property type="entry name" value="FluC"/>
</dbReference>
<feature type="transmembrane region" description="Helical" evidence="8">
    <location>
        <begin position="33"/>
        <end position="53"/>
    </location>
</feature>
<dbReference type="GO" id="GO:0140114">
    <property type="term" value="P:cellular detoxification of fluoride"/>
    <property type="evidence" value="ECO:0007669"/>
    <property type="project" value="UniProtKB-UniRule"/>
</dbReference>
<evidence type="ECO:0000313" key="10">
    <source>
        <dbReference type="Proteomes" id="UP000011513"/>
    </source>
</evidence>
<feature type="transmembrane region" description="Helical" evidence="8">
    <location>
        <begin position="60"/>
        <end position="80"/>
    </location>
</feature>